<protein>
    <submittedName>
        <fullName evidence="1">Uncharacterized protein</fullName>
    </submittedName>
</protein>
<dbReference type="AlphaFoldDB" id="A0A9W8GT68"/>
<name>A0A9W8GT68_9FUNG</name>
<dbReference type="Proteomes" id="UP001140011">
    <property type="component" value="Unassembled WGS sequence"/>
</dbReference>
<evidence type="ECO:0000313" key="2">
    <source>
        <dbReference type="Proteomes" id="UP001140011"/>
    </source>
</evidence>
<accession>A0A9W8GT68</accession>
<keyword evidence="2" id="KW-1185">Reference proteome</keyword>
<dbReference type="EMBL" id="JANBUH010000504">
    <property type="protein sequence ID" value="KAJ2750744.1"/>
    <property type="molecule type" value="Genomic_DNA"/>
</dbReference>
<proteinExistence type="predicted"/>
<organism evidence="1 2">
    <name type="scientific">Coemansia pectinata</name>
    <dbReference type="NCBI Taxonomy" id="1052879"/>
    <lineage>
        <taxon>Eukaryota</taxon>
        <taxon>Fungi</taxon>
        <taxon>Fungi incertae sedis</taxon>
        <taxon>Zoopagomycota</taxon>
        <taxon>Kickxellomycotina</taxon>
        <taxon>Kickxellomycetes</taxon>
        <taxon>Kickxellales</taxon>
        <taxon>Kickxellaceae</taxon>
        <taxon>Coemansia</taxon>
    </lineage>
</organism>
<gene>
    <name evidence="1" type="ORF">GGI19_004925</name>
</gene>
<sequence length="244" mass="25112">APQGAICGVSVFCSMVRYAGDRVVGAVLPFGTANDFSFIGQGFSDPSGLRDPLGLRSLLDLSGPRGLRFLVSRFGVPFSAGAMTHMVVRFTVYLGTAGLCLAVRGPMIKEAGTVVTGSIATCLVAAGSVAGSVAAGLGDVVLFTVGLSKRVLCEASVGVVGLLPIYTALRNHYDEGCKWQQEWSPLLVGIANKDGVLLAVANADSDVCADAEVLIKCAVQQQLEVLVSAPVQKHTSSPAGVVSD</sequence>
<comment type="caution">
    <text evidence="1">The sequence shown here is derived from an EMBL/GenBank/DDBJ whole genome shotgun (WGS) entry which is preliminary data.</text>
</comment>
<evidence type="ECO:0000313" key="1">
    <source>
        <dbReference type="EMBL" id="KAJ2750744.1"/>
    </source>
</evidence>
<feature type="non-terminal residue" evidence="1">
    <location>
        <position position="244"/>
    </location>
</feature>
<reference evidence="1" key="1">
    <citation type="submission" date="2022-07" db="EMBL/GenBank/DDBJ databases">
        <title>Phylogenomic reconstructions and comparative analyses of Kickxellomycotina fungi.</title>
        <authorList>
            <person name="Reynolds N.K."/>
            <person name="Stajich J.E."/>
            <person name="Barry K."/>
            <person name="Grigoriev I.V."/>
            <person name="Crous P."/>
            <person name="Smith M.E."/>
        </authorList>
    </citation>
    <scope>NUCLEOTIDE SEQUENCE</scope>
    <source>
        <strain evidence="1">BCRC 34297</strain>
    </source>
</reference>